<reference evidence="1 2" key="1">
    <citation type="submission" date="2017-12" db="EMBL/GenBank/DDBJ databases">
        <title>Comparative genomics of Botrytis spp.</title>
        <authorList>
            <person name="Valero-Jimenez C.A."/>
            <person name="Tapia P."/>
            <person name="Veloso J."/>
            <person name="Silva-Moreno E."/>
            <person name="Staats M."/>
            <person name="Valdes J.H."/>
            <person name="Van Kan J.A.L."/>
        </authorList>
    </citation>
    <scope>NUCLEOTIDE SEQUENCE [LARGE SCALE GENOMIC DNA]</scope>
    <source>
        <strain evidence="1 2">MUCL3349</strain>
    </source>
</reference>
<organism evidence="1 2">
    <name type="scientific">Botrytis porri</name>
    <dbReference type="NCBI Taxonomy" id="87229"/>
    <lineage>
        <taxon>Eukaryota</taxon>
        <taxon>Fungi</taxon>
        <taxon>Dikarya</taxon>
        <taxon>Ascomycota</taxon>
        <taxon>Pezizomycotina</taxon>
        <taxon>Leotiomycetes</taxon>
        <taxon>Helotiales</taxon>
        <taxon>Sclerotiniaceae</taxon>
        <taxon>Botrytis</taxon>
    </lineage>
</organism>
<evidence type="ECO:0000313" key="2">
    <source>
        <dbReference type="Proteomes" id="UP000297280"/>
    </source>
</evidence>
<dbReference type="Proteomes" id="UP000297280">
    <property type="component" value="Unassembled WGS sequence"/>
</dbReference>
<sequence length="70" mass="7941">MSAGSWYPAYPAPPLQFPRSQYPNLIAASSYTGSDILLQIRKVDDDRRQGVKDSSQFQFRGLLRPKVKII</sequence>
<keyword evidence="2" id="KW-1185">Reference proteome</keyword>
<protein>
    <submittedName>
        <fullName evidence="1">Uncharacterized protein</fullName>
    </submittedName>
</protein>
<dbReference type="AlphaFoldDB" id="A0A4Z1KS82"/>
<evidence type="ECO:0000313" key="1">
    <source>
        <dbReference type="EMBL" id="TGO87744.1"/>
    </source>
</evidence>
<proteinExistence type="predicted"/>
<comment type="caution">
    <text evidence="1">The sequence shown here is derived from an EMBL/GenBank/DDBJ whole genome shotgun (WGS) entry which is preliminary data.</text>
</comment>
<accession>A0A4Z1KS82</accession>
<dbReference type="EMBL" id="PQXO01000206">
    <property type="protein sequence ID" value="TGO87744.1"/>
    <property type="molecule type" value="Genomic_DNA"/>
</dbReference>
<name>A0A4Z1KS82_9HELO</name>
<gene>
    <name evidence="1" type="ORF">BPOR_0206g00020</name>
</gene>